<feature type="chain" id="PRO_5036463426" evidence="1">
    <location>
        <begin position="24"/>
        <end position="90"/>
    </location>
</feature>
<gene>
    <name evidence="2" type="ORF">NPIL_501581</name>
</gene>
<feature type="signal peptide" evidence="1">
    <location>
        <begin position="1"/>
        <end position="23"/>
    </location>
</feature>
<organism evidence="2 3">
    <name type="scientific">Nephila pilipes</name>
    <name type="common">Giant wood spider</name>
    <name type="synonym">Nephila maculata</name>
    <dbReference type="NCBI Taxonomy" id="299642"/>
    <lineage>
        <taxon>Eukaryota</taxon>
        <taxon>Metazoa</taxon>
        <taxon>Ecdysozoa</taxon>
        <taxon>Arthropoda</taxon>
        <taxon>Chelicerata</taxon>
        <taxon>Arachnida</taxon>
        <taxon>Araneae</taxon>
        <taxon>Araneomorphae</taxon>
        <taxon>Entelegynae</taxon>
        <taxon>Araneoidea</taxon>
        <taxon>Nephilidae</taxon>
        <taxon>Nephila</taxon>
    </lineage>
</organism>
<comment type="caution">
    <text evidence="2">The sequence shown here is derived from an EMBL/GenBank/DDBJ whole genome shotgun (WGS) entry which is preliminary data.</text>
</comment>
<dbReference type="EMBL" id="BMAW01050936">
    <property type="protein sequence ID" value="GFS77666.1"/>
    <property type="molecule type" value="Genomic_DNA"/>
</dbReference>
<evidence type="ECO:0000313" key="2">
    <source>
        <dbReference type="EMBL" id="GFS77666.1"/>
    </source>
</evidence>
<protein>
    <submittedName>
        <fullName evidence="2">Uncharacterized protein</fullName>
    </submittedName>
</protein>
<proteinExistence type="predicted"/>
<dbReference type="AlphaFoldDB" id="A0A8X6T6L6"/>
<evidence type="ECO:0000256" key="1">
    <source>
        <dbReference type="SAM" id="SignalP"/>
    </source>
</evidence>
<evidence type="ECO:0000313" key="3">
    <source>
        <dbReference type="Proteomes" id="UP000887013"/>
    </source>
</evidence>
<dbReference type="Proteomes" id="UP000887013">
    <property type="component" value="Unassembled WGS sequence"/>
</dbReference>
<name>A0A8X6T6L6_NEPPI</name>
<accession>A0A8X6T6L6</accession>
<sequence length="90" mass="10205">MGIFVFGLKLYLLVLKGVNLCSMQKIPDRRMQNISFSCNCSSTCRREIGNLLQHGAFHFRSTQRDSPASDHSELKVPISHSNRPIMVKVL</sequence>
<reference evidence="2" key="1">
    <citation type="submission" date="2020-08" db="EMBL/GenBank/DDBJ databases">
        <title>Multicomponent nature underlies the extraordinary mechanical properties of spider dragline silk.</title>
        <authorList>
            <person name="Kono N."/>
            <person name="Nakamura H."/>
            <person name="Mori M."/>
            <person name="Yoshida Y."/>
            <person name="Ohtoshi R."/>
            <person name="Malay A.D."/>
            <person name="Moran D.A.P."/>
            <person name="Tomita M."/>
            <person name="Numata K."/>
            <person name="Arakawa K."/>
        </authorList>
    </citation>
    <scope>NUCLEOTIDE SEQUENCE</scope>
</reference>
<keyword evidence="1" id="KW-0732">Signal</keyword>
<keyword evidence="3" id="KW-1185">Reference proteome</keyword>